<dbReference type="RefSeq" id="XP_007370196.1">
    <property type="nucleotide sequence ID" value="XM_007370134.1"/>
</dbReference>
<evidence type="ECO:0000313" key="3">
    <source>
        <dbReference type="EMBL" id="EJF57030.1"/>
    </source>
</evidence>
<evidence type="ECO:0000313" key="4">
    <source>
        <dbReference type="Proteomes" id="UP000053319"/>
    </source>
</evidence>
<dbReference type="PANTHER" id="PTHR10622">
    <property type="entry name" value="HET DOMAIN-CONTAINING PROTEIN"/>
    <property type="match status" value="1"/>
</dbReference>
<proteinExistence type="predicted"/>
<gene>
    <name evidence="3" type="ORF">DICSQDRAFT_24948</name>
</gene>
<organism evidence="3 4">
    <name type="scientific">Dichomitus squalens (strain LYAD-421)</name>
    <name type="common">Western red white-rot fungus</name>
    <dbReference type="NCBI Taxonomy" id="732165"/>
    <lineage>
        <taxon>Eukaryota</taxon>
        <taxon>Fungi</taxon>
        <taxon>Dikarya</taxon>
        <taxon>Basidiomycota</taxon>
        <taxon>Agaricomycotina</taxon>
        <taxon>Agaricomycetes</taxon>
        <taxon>Polyporales</taxon>
        <taxon>Polyporaceae</taxon>
        <taxon>Dichomitus</taxon>
    </lineage>
</organism>
<feature type="domain" description="DUF8212" evidence="2">
    <location>
        <begin position="203"/>
        <end position="225"/>
    </location>
</feature>
<dbReference type="HOGENOM" id="CLU_000288_138_0_1"/>
<sequence length="225" mass="25652">MPVLDTTTGQFVDIRSDGSVPYAILSHTWDAGGKQSYQDVRRIQESSDLRPRALLQRNWGACAIAIAENLRFLWIDSSCIDKTSSSELSEAINSMCAWYRNAVVCYAYLVDVPWAEDLRSEVILLSREWRLVGSKRSLASLVEEITGIYQDILTGGRSLDIISVSRHMSWPSRRSTTRIEDQAYSLLSIFDIVLTPIYGEGDRAFRRLQEEILRHIPDESIFAWE</sequence>
<dbReference type="GeneID" id="18841662"/>
<dbReference type="Pfam" id="PF26640">
    <property type="entry name" value="DUF8212"/>
    <property type="match status" value="1"/>
</dbReference>
<dbReference type="AlphaFoldDB" id="R7SMS4"/>
<dbReference type="Proteomes" id="UP000053319">
    <property type="component" value="Unassembled WGS sequence"/>
</dbReference>
<protein>
    <submittedName>
        <fullName evidence="3">Uncharacterized protein</fullName>
    </submittedName>
</protein>
<dbReference type="PANTHER" id="PTHR10622:SF10">
    <property type="entry name" value="HET DOMAIN-CONTAINING PROTEIN"/>
    <property type="match status" value="1"/>
</dbReference>
<feature type="domain" description="Heterokaryon incompatibility" evidence="1">
    <location>
        <begin position="22"/>
        <end position="111"/>
    </location>
</feature>
<evidence type="ECO:0000259" key="1">
    <source>
        <dbReference type="Pfam" id="PF06985"/>
    </source>
</evidence>
<feature type="non-terminal residue" evidence="3">
    <location>
        <position position="225"/>
    </location>
</feature>
<name>R7SMS4_DICSQ</name>
<dbReference type="InterPro" id="IPR010730">
    <property type="entry name" value="HET"/>
</dbReference>
<dbReference type="KEGG" id="dsq:DICSQDRAFT_24948"/>
<evidence type="ECO:0000259" key="2">
    <source>
        <dbReference type="Pfam" id="PF26640"/>
    </source>
</evidence>
<dbReference type="Pfam" id="PF06985">
    <property type="entry name" value="HET"/>
    <property type="match status" value="1"/>
</dbReference>
<accession>R7SMS4</accession>
<dbReference type="InterPro" id="IPR058525">
    <property type="entry name" value="DUF8212"/>
</dbReference>
<dbReference type="EMBL" id="JH719458">
    <property type="protein sequence ID" value="EJF57030.1"/>
    <property type="molecule type" value="Genomic_DNA"/>
</dbReference>
<reference evidence="3 4" key="1">
    <citation type="journal article" date="2012" name="Science">
        <title>The Paleozoic origin of enzymatic lignin decomposition reconstructed from 31 fungal genomes.</title>
        <authorList>
            <person name="Floudas D."/>
            <person name="Binder M."/>
            <person name="Riley R."/>
            <person name="Barry K."/>
            <person name="Blanchette R.A."/>
            <person name="Henrissat B."/>
            <person name="Martinez A.T."/>
            <person name="Otillar R."/>
            <person name="Spatafora J.W."/>
            <person name="Yadav J.S."/>
            <person name="Aerts A."/>
            <person name="Benoit I."/>
            <person name="Boyd A."/>
            <person name="Carlson A."/>
            <person name="Copeland A."/>
            <person name="Coutinho P.M."/>
            <person name="de Vries R.P."/>
            <person name="Ferreira P."/>
            <person name="Findley K."/>
            <person name="Foster B."/>
            <person name="Gaskell J."/>
            <person name="Glotzer D."/>
            <person name="Gorecki P."/>
            <person name="Heitman J."/>
            <person name="Hesse C."/>
            <person name="Hori C."/>
            <person name="Igarashi K."/>
            <person name="Jurgens J.A."/>
            <person name="Kallen N."/>
            <person name="Kersten P."/>
            <person name="Kohler A."/>
            <person name="Kuees U."/>
            <person name="Kumar T.K.A."/>
            <person name="Kuo A."/>
            <person name="LaButti K."/>
            <person name="Larrondo L.F."/>
            <person name="Lindquist E."/>
            <person name="Ling A."/>
            <person name="Lombard V."/>
            <person name="Lucas S."/>
            <person name="Lundell T."/>
            <person name="Martin R."/>
            <person name="McLaughlin D.J."/>
            <person name="Morgenstern I."/>
            <person name="Morin E."/>
            <person name="Murat C."/>
            <person name="Nagy L.G."/>
            <person name="Nolan M."/>
            <person name="Ohm R.A."/>
            <person name="Patyshakuliyeva A."/>
            <person name="Rokas A."/>
            <person name="Ruiz-Duenas F.J."/>
            <person name="Sabat G."/>
            <person name="Salamov A."/>
            <person name="Samejima M."/>
            <person name="Schmutz J."/>
            <person name="Slot J.C."/>
            <person name="St John F."/>
            <person name="Stenlid J."/>
            <person name="Sun H."/>
            <person name="Sun S."/>
            <person name="Syed K."/>
            <person name="Tsang A."/>
            <person name="Wiebenga A."/>
            <person name="Young D."/>
            <person name="Pisabarro A."/>
            <person name="Eastwood D.C."/>
            <person name="Martin F."/>
            <person name="Cullen D."/>
            <person name="Grigoriev I.V."/>
            <person name="Hibbett D.S."/>
        </authorList>
    </citation>
    <scope>NUCLEOTIDE SEQUENCE [LARGE SCALE GENOMIC DNA]</scope>
    <source>
        <strain evidence="3 4">LYAD-421 SS1</strain>
    </source>
</reference>